<sequence length="125" mass="13561">MNLHDWIDELCDALDLEAEIDEGLVLDLARTVAHQVERPAAPVTTFLLGYAAGVRGADPDGVERLAARAQALAEGWDRPADAPDPDDIDDPVPDDSVVDHTADLADVDDEDENDDEDLLDSDEEE</sequence>
<comment type="caution">
    <text evidence="3">The sequence shown here is derived from an EMBL/GenBank/DDBJ whole genome shotgun (WGS) entry which is preliminary data.</text>
</comment>
<name>A0A7W3J3I3_9ACTN</name>
<dbReference type="Proteomes" id="UP000580910">
    <property type="component" value="Unassembled WGS sequence"/>
</dbReference>
<dbReference type="InterPro" id="IPR045598">
    <property type="entry name" value="DUF6457"/>
</dbReference>
<evidence type="ECO:0000313" key="4">
    <source>
        <dbReference type="Proteomes" id="UP000580910"/>
    </source>
</evidence>
<feature type="region of interest" description="Disordered" evidence="1">
    <location>
        <begin position="74"/>
        <end position="125"/>
    </location>
</feature>
<dbReference type="RefSeq" id="WP_182541232.1">
    <property type="nucleotide sequence ID" value="NZ_JACGXA010000001.1"/>
</dbReference>
<evidence type="ECO:0000313" key="3">
    <source>
        <dbReference type="EMBL" id="MBA8805505.1"/>
    </source>
</evidence>
<feature type="domain" description="DUF6457" evidence="2">
    <location>
        <begin position="2"/>
        <end position="79"/>
    </location>
</feature>
<dbReference type="Pfam" id="PF20058">
    <property type="entry name" value="DUF6457"/>
    <property type="match status" value="1"/>
</dbReference>
<dbReference type="EMBL" id="JACGXA010000001">
    <property type="protein sequence ID" value="MBA8805505.1"/>
    <property type="molecule type" value="Genomic_DNA"/>
</dbReference>
<gene>
    <name evidence="3" type="ORF">FB382_003796</name>
</gene>
<proteinExistence type="predicted"/>
<protein>
    <recommendedName>
        <fullName evidence="2">DUF6457 domain-containing protein</fullName>
    </recommendedName>
</protein>
<accession>A0A7W3J3I3</accession>
<evidence type="ECO:0000259" key="2">
    <source>
        <dbReference type="Pfam" id="PF20058"/>
    </source>
</evidence>
<dbReference type="AlphaFoldDB" id="A0A7W3J3I3"/>
<evidence type="ECO:0000256" key="1">
    <source>
        <dbReference type="SAM" id="MobiDB-lite"/>
    </source>
</evidence>
<keyword evidence="4" id="KW-1185">Reference proteome</keyword>
<organism evidence="3 4">
    <name type="scientific">Nocardioides ginsengisegetis</name>
    <dbReference type="NCBI Taxonomy" id="661491"/>
    <lineage>
        <taxon>Bacteria</taxon>
        <taxon>Bacillati</taxon>
        <taxon>Actinomycetota</taxon>
        <taxon>Actinomycetes</taxon>
        <taxon>Propionibacteriales</taxon>
        <taxon>Nocardioidaceae</taxon>
        <taxon>Nocardioides</taxon>
    </lineage>
</organism>
<reference evidence="3 4" key="1">
    <citation type="submission" date="2020-07" db="EMBL/GenBank/DDBJ databases">
        <title>Sequencing the genomes of 1000 actinobacteria strains.</title>
        <authorList>
            <person name="Klenk H.-P."/>
        </authorList>
    </citation>
    <scope>NUCLEOTIDE SEQUENCE [LARGE SCALE GENOMIC DNA]</scope>
    <source>
        <strain evidence="3 4">DSM 21349</strain>
    </source>
</reference>
<feature type="compositionally biased region" description="Acidic residues" evidence="1">
    <location>
        <begin position="83"/>
        <end position="93"/>
    </location>
</feature>
<feature type="compositionally biased region" description="Acidic residues" evidence="1">
    <location>
        <begin position="105"/>
        <end position="125"/>
    </location>
</feature>